<dbReference type="PANTHER" id="PTHR35087">
    <property type="entry name" value="SIMILAR TO HYPOTHETICAL PROTEIN FLJ40298"/>
    <property type="match status" value="1"/>
</dbReference>
<sequence>MFLYLGTACGLCIATVMVSFSLHWPARKSRVHHYTPLYDKESTQRTDSQKPACEVSLPTIFCSQQQPSCGIAPLATPRISRGLLKNLWEQTSCSHQCHARESPSEPIRGKVRQYKTSEWSRVPEGTEIFPSAGGSCSRGRPKTEKGNSVESRMTSPNVRDIAKADMAINGMNNQVLQFGSVSQASFTAVSIQSPPVMGRNKKAGTNLLPNSPLFPAFSYTSYSIHIL</sequence>
<keyword evidence="3" id="KW-1185">Reference proteome</keyword>
<dbReference type="Ensembl" id="ENSNPET00000021579.1">
    <property type="protein sequence ID" value="ENSNPEP00000021035.1"/>
    <property type="gene ID" value="ENSNPEG00000015618.1"/>
</dbReference>
<evidence type="ECO:0000313" key="2">
    <source>
        <dbReference type="Ensembl" id="ENSNPEP00000021035.1"/>
    </source>
</evidence>
<dbReference type="PANTHER" id="PTHR35087:SF1">
    <property type="entry name" value="RIKEN CDNA 4930505A04 GENE"/>
    <property type="match status" value="1"/>
</dbReference>
<feature type="region of interest" description="Disordered" evidence="1">
    <location>
        <begin position="130"/>
        <end position="154"/>
    </location>
</feature>
<dbReference type="Pfam" id="PF15667">
    <property type="entry name" value="CMIP6"/>
    <property type="match status" value="1"/>
</dbReference>
<dbReference type="AlphaFoldDB" id="A0A8C7A2K3"/>
<reference evidence="2" key="2">
    <citation type="submission" date="2025-09" db="UniProtKB">
        <authorList>
            <consortium name="Ensembl"/>
        </authorList>
    </citation>
    <scope>IDENTIFICATION</scope>
</reference>
<organism evidence="2 3">
    <name type="scientific">Nothoprocta perdicaria</name>
    <name type="common">Chilean tinamou</name>
    <name type="synonym">Crypturus perdicarius</name>
    <dbReference type="NCBI Taxonomy" id="30464"/>
    <lineage>
        <taxon>Eukaryota</taxon>
        <taxon>Metazoa</taxon>
        <taxon>Chordata</taxon>
        <taxon>Craniata</taxon>
        <taxon>Vertebrata</taxon>
        <taxon>Euteleostomi</taxon>
        <taxon>Archelosauria</taxon>
        <taxon>Archosauria</taxon>
        <taxon>Dinosauria</taxon>
        <taxon>Saurischia</taxon>
        <taxon>Theropoda</taxon>
        <taxon>Coelurosauria</taxon>
        <taxon>Aves</taxon>
        <taxon>Palaeognathae</taxon>
        <taxon>Tinamiformes</taxon>
        <taxon>Tinamidae</taxon>
        <taxon>Nothoprocta</taxon>
    </lineage>
</organism>
<dbReference type="Proteomes" id="UP000694420">
    <property type="component" value="Unplaced"/>
</dbReference>
<reference evidence="2" key="1">
    <citation type="submission" date="2025-08" db="UniProtKB">
        <authorList>
            <consortium name="Ensembl"/>
        </authorList>
    </citation>
    <scope>IDENTIFICATION</scope>
</reference>
<protein>
    <submittedName>
        <fullName evidence="2">Uncharacterized protein</fullName>
    </submittedName>
</protein>
<evidence type="ECO:0000313" key="3">
    <source>
        <dbReference type="Proteomes" id="UP000694420"/>
    </source>
</evidence>
<evidence type="ECO:0000256" key="1">
    <source>
        <dbReference type="SAM" id="MobiDB-lite"/>
    </source>
</evidence>
<proteinExistence type="predicted"/>
<dbReference type="InterPro" id="IPR031365">
    <property type="entry name" value="CMIP6"/>
</dbReference>
<name>A0A8C7A2K3_NOTPE</name>
<accession>A0A8C7A2K3</accession>